<accession>A0A5C8ZK89</accession>
<keyword evidence="2" id="KW-1133">Transmembrane helix</keyword>
<sequence>MLVVIPALVVLQVRGAAHGWPWGVQLVVWAVFSASRDDAVQRVLGGGSLERRVVARTVLGCLLGALAVFSSGAPELAPVVCTLVTAVHLRWAARWSLPAGLAGICLSVPAGVVLDHLGGVHPMAGPYSLWISVALMGLGAATVGNLALLSAQQEEAQQRAARAQQLREELLRRAAEHDVLTGLLSRSAVTARLAAGAARARPGCATGVLFCDLDGFKAVNDGHGHAAGDALLVEVAARLVEAVGASGEVGRVGGDEFVVVLQGLERPAEAHDVAERVRSAVDAPVAVGDRLVATGVSVGVAVTTGRTSADDLLDAADAAMYADKAERRRARTAAGAATSAEVPTGT</sequence>
<dbReference type="AlphaFoldDB" id="A0A5C8ZK89"/>
<evidence type="ECO:0000313" key="5">
    <source>
        <dbReference type="Proteomes" id="UP000321234"/>
    </source>
</evidence>
<keyword evidence="2" id="KW-0472">Membrane</keyword>
<dbReference type="InterPro" id="IPR052155">
    <property type="entry name" value="Biofilm_reg_signaling"/>
</dbReference>
<dbReference type="InterPro" id="IPR043128">
    <property type="entry name" value="Rev_trsase/Diguanyl_cyclase"/>
</dbReference>
<protein>
    <submittedName>
        <fullName evidence="4">GGDEF domain-containing protein</fullName>
    </submittedName>
</protein>
<keyword evidence="1" id="KW-0175">Coiled coil</keyword>
<name>A0A5C8ZK89_9ACTN</name>
<comment type="caution">
    <text evidence="4">The sequence shown here is derived from an EMBL/GenBank/DDBJ whole genome shotgun (WGS) entry which is preliminary data.</text>
</comment>
<dbReference type="RefSeq" id="WP_147924645.1">
    <property type="nucleotide sequence ID" value="NZ_VKAC01000001.1"/>
</dbReference>
<dbReference type="NCBIfam" id="TIGR00254">
    <property type="entry name" value="GGDEF"/>
    <property type="match status" value="1"/>
</dbReference>
<dbReference type="EMBL" id="VKAC01000001">
    <property type="protein sequence ID" value="TXR58034.1"/>
    <property type="molecule type" value="Genomic_DNA"/>
</dbReference>
<evidence type="ECO:0000256" key="2">
    <source>
        <dbReference type="SAM" id="Phobius"/>
    </source>
</evidence>
<dbReference type="Gene3D" id="3.30.70.270">
    <property type="match status" value="1"/>
</dbReference>
<dbReference type="PANTHER" id="PTHR44757">
    <property type="entry name" value="DIGUANYLATE CYCLASE DGCP"/>
    <property type="match status" value="1"/>
</dbReference>
<proteinExistence type="predicted"/>
<dbReference type="SMART" id="SM00267">
    <property type="entry name" value="GGDEF"/>
    <property type="match status" value="1"/>
</dbReference>
<feature type="domain" description="GGDEF" evidence="3">
    <location>
        <begin position="204"/>
        <end position="336"/>
    </location>
</feature>
<dbReference type="Pfam" id="PF00990">
    <property type="entry name" value="GGDEF"/>
    <property type="match status" value="1"/>
</dbReference>
<dbReference type="InterPro" id="IPR000160">
    <property type="entry name" value="GGDEF_dom"/>
</dbReference>
<dbReference type="PANTHER" id="PTHR44757:SF2">
    <property type="entry name" value="BIOFILM ARCHITECTURE MAINTENANCE PROTEIN MBAA"/>
    <property type="match status" value="1"/>
</dbReference>
<organism evidence="4 5">
    <name type="scientific">Quadrisphaera setariae</name>
    <dbReference type="NCBI Taxonomy" id="2593304"/>
    <lineage>
        <taxon>Bacteria</taxon>
        <taxon>Bacillati</taxon>
        <taxon>Actinomycetota</taxon>
        <taxon>Actinomycetes</taxon>
        <taxon>Kineosporiales</taxon>
        <taxon>Kineosporiaceae</taxon>
        <taxon>Quadrisphaera</taxon>
    </lineage>
</organism>
<gene>
    <name evidence="4" type="ORF">FMM08_02120</name>
</gene>
<feature type="transmembrane region" description="Helical" evidence="2">
    <location>
        <begin position="99"/>
        <end position="117"/>
    </location>
</feature>
<evidence type="ECO:0000259" key="3">
    <source>
        <dbReference type="PROSITE" id="PS50887"/>
    </source>
</evidence>
<evidence type="ECO:0000256" key="1">
    <source>
        <dbReference type="SAM" id="Coils"/>
    </source>
</evidence>
<dbReference type="Proteomes" id="UP000321234">
    <property type="component" value="Unassembled WGS sequence"/>
</dbReference>
<feature type="coiled-coil region" evidence="1">
    <location>
        <begin position="146"/>
        <end position="173"/>
    </location>
</feature>
<keyword evidence="2" id="KW-0812">Transmembrane</keyword>
<dbReference type="CDD" id="cd01949">
    <property type="entry name" value="GGDEF"/>
    <property type="match status" value="1"/>
</dbReference>
<dbReference type="OrthoDB" id="23692at2"/>
<feature type="transmembrane region" description="Helical" evidence="2">
    <location>
        <begin position="129"/>
        <end position="149"/>
    </location>
</feature>
<reference evidence="4 5" key="1">
    <citation type="submission" date="2019-07" db="EMBL/GenBank/DDBJ databases">
        <title>Quadrisphaera sp. strain DD2A genome sequencing and assembly.</title>
        <authorList>
            <person name="Kim I."/>
        </authorList>
    </citation>
    <scope>NUCLEOTIDE SEQUENCE [LARGE SCALE GENOMIC DNA]</scope>
    <source>
        <strain evidence="4 5">DD2A</strain>
    </source>
</reference>
<dbReference type="SUPFAM" id="SSF55073">
    <property type="entry name" value="Nucleotide cyclase"/>
    <property type="match status" value="1"/>
</dbReference>
<evidence type="ECO:0000313" key="4">
    <source>
        <dbReference type="EMBL" id="TXR58034.1"/>
    </source>
</evidence>
<dbReference type="InterPro" id="IPR029787">
    <property type="entry name" value="Nucleotide_cyclase"/>
</dbReference>
<dbReference type="PROSITE" id="PS50887">
    <property type="entry name" value="GGDEF"/>
    <property type="match status" value="1"/>
</dbReference>
<keyword evidence="5" id="KW-1185">Reference proteome</keyword>